<proteinExistence type="predicted"/>
<dbReference type="Pfam" id="PF05673">
    <property type="entry name" value="DUF815"/>
    <property type="match status" value="1"/>
</dbReference>
<dbReference type="Gene3D" id="3.40.50.300">
    <property type="entry name" value="P-loop containing nucleotide triphosphate hydrolases"/>
    <property type="match status" value="1"/>
</dbReference>
<dbReference type="Proteomes" id="UP000214610">
    <property type="component" value="Unassembled WGS sequence"/>
</dbReference>
<dbReference type="RefSeq" id="WP_066595127.1">
    <property type="nucleotide sequence ID" value="NZ_CAJTBZ010000002.1"/>
</dbReference>
<name>A0A227KIS5_9BURK</name>
<protein>
    <submittedName>
        <fullName evidence="1">AAA family ATPase</fullName>
    </submittedName>
</protein>
<accession>A0A227KIS5</accession>
<dbReference type="PANTHER" id="PTHR42935">
    <property type="entry name" value="SLR0930 PROTEIN"/>
    <property type="match status" value="1"/>
</dbReference>
<dbReference type="InterPro" id="IPR027417">
    <property type="entry name" value="P-loop_NTPase"/>
</dbReference>
<dbReference type="PANTHER" id="PTHR42935:SF1">
    <property type="entry name" value="SLR0930 PROTEIN"/>
    <property type="match status" value="1"/>
</dbReference>
<dbReference type="CDD" id="cd00009">
    <property type="entry name" value="AAA"/>
    <property type="match status" value="1"/>
</dbReference>
<dbReference type="InterPro" id="IPR008533">
    <property type="entry name" value="DUF815"/>
</dbReference>
<keyword evidence="2" id="KW-1185">Reference proteome</keyword>
<gene>
    <name evidence="1" type="ORF">ADH67_07770</name>
</gene>
<comment type="caution">
    <text evidence="1">The sequence shown here is derived from an EMBL/GenBank/DDBJ whole genome shotgun (WGS) entry which is preliminary data.</text>
</comment>
<evidence type="ECO:0000313" key="1">
    <source>
        <dbReference type="EMBL" id="OXE47673.1"/>
    </source>
</evidence>
<reference evidence="2" key="1">
    <citation type="submission" date="2017-05" db="EMBL/GenBank/DDBJ databases">
        <title>Improved OligoMM genomes.</title>
        <authorList>
            <person name="Garzetti D."/>
        </authorList>
    </citation>
    <scope>NUCLEOTIDE SEQUENCE [LARGE SCALE GENOMIC DNA]</scope>
    <source>
        <strain evidence="2">YL45</strain>
    </source>
</reference>
<dbReference type="GeneID" id="78362697"/>
<dbReference type="EMBL" id="NHMP01000004">
    <property type="protein sequence ID" value="OXE47673.1"/>
    <property type="molecule type" value="Genomic_DNA"/>
</dbReference>
<evidence type="ECO:0000313" key="2">
    <source>
        <dbReference type="Proteomes" id="UP000214610"/>
    </source>
</evidence>
<dbReference type="AlphaFoldDB" id="A0A227KIS5"/>
<dbReference type="SUPFAM" id="SSF52540">
    <property type="entry name" value="P-loop containing nucleoside triphosphate hydrolases"/>
    <property type="match status" value="1"/>
</dbReference>
<sequence>MSQRKEFYERFGHFIEKIEPLLPSSPDEIDWSKPAFRWRQKSYFGVELGTLEPIVEVAFVDPKNIQNVERQKEILLSNTEQFVKGLPANNVLLTGARGTGKSSLIRSCLSKFYPEGLRLIEVDKADLKYLGEITALVRTRPEKFIIFCDDLSFEPGEAAYKALKAILDGSISASSENMIIYATSNRRHLMPEKMQDNLACGMDETGLIHPAETVEEQMSLSERFGLWLSFYPFSQEEFLRIAEGWTRHFNGPINEEWKVEALQFALQRGSRSGRVAYQFARDWTGRNKLKNDK</sequence>
<organism evidence="1 2">
    <name type="scientific">Turicimonas muris</name>
    <dbReference type="NCBI Taxonomy" id="1796652"/>
    <lineage>
        <taxon>Bacteria</taxon>
        <taxon>Pseudomonadati</taxon>
        <taxon>Pseudomonadota</taxon>
        <taxon>Betaproteobacteria</taxon>
        <taxon>Burkholderiales</taxon>
        <taxon>Sutterellaceae</taxon>
        <taxon>Turicimonas</taxon>
    </lineage>
</organism>